<sequence length="901" mass="95808">MALRLALFFGCWCWLASDATAQPDAKKKPDGKPSTVTAAITLQDVSINELIEKTQVKLGYKVGGKVTVKASITVNLDDATAANAYTIRGKVTSNELELESLHVRDLSAEVVYVNGKLTLTALHGTMLSDDPLDKPGTFTGTATAAIDPSGDLTADLKLTNLPLGELLKAVPGGVPVIGAVNGKAEFRAAISTLSDTATWVASADLVSGQLRAYERLIQNPKLKLAVKDGKARLTDVSATVEGIPLTGDGTLTLTGKYPFTATVRTQPQEVSELQKLAPELQVPVAVKGKLETEATATGTLTPFEVSASGSISANDLTVGEVPGKKFVAKWAVTPEHFTVTGLDAELFNGKLSGSAGVPLKADKKGEFALTFTDIDAKTVGAVFPKIPVRVTGQVTGKVAGTIPVAKPNQQRSLTADLNLTSDKLTVQGIPAEKLVGKLSLDGTALKYELEGKTLGGSFEINGRYPEQKDQPAAPAAEDKKGSLRIRNISLSRLAEALQLRGVPLRGRIDLSFDFSDDLTEGSGRYAIRSLGYGRERLIPEFGGRVLLRNGQFELADSTGPVAGGTLRARIRASLQNPARNSFRLDIERADVSRFLTAFTTRPDLVEGGVSLTVRGKIYPDFRATGTLSLSHGRLAGLMASDVRVPFSVTARTSGVQIVVRDATGMIGNGRVAAQFESQWGATGHLTGQVRFTNVKIGNILSDLRQSNYFGNARATGRIDISGENVLSVDDLKATVVTMLDQTSGRDLPLFTQIVPFVSPTALLKPFDTGELRARLSRGVFRIERLTLASPNTDLYADGSVSLNGRLDLAIIIRTGQIGVNTSLIRQIGALATPLPLQVIRAASDLLSNRTVRLTVTGMTSSPQVQLNTAALLTEEAIRYLLRQTVIGSIVTSPQLTPRSNP</sequence>
<keyword evidence="1" id="KW-0732">Signal</keyword>
<dbReference type="EMBL" id="CP042425">
    <property type="protein sequence ID" value="QEL20849.1"/>
    <property type="molecule type" value="Genomic_DNA"/>
</dbReference>
<dbReference type="GO" id="GO:0090313">
    <property type="term" value="P:regulation of protein targeting to membrane"/>
    <property type="evidence" value="ECO:0007669"/>
    <property type="project" value="TreeGrafter"/>
</dbReference>
<protein>
    <submittedName>
        <fullName evidence="2">Uncharacterized protein</fullName>
    </submittedName>
</protein>
<dbReference type="PANTHER" id="PTHR30441:SF8">
    <property type="entry name" value="DUF748 DOMAIN-CONTAINING PROTEIN"/>
    <property type="match status" value="1"/>
</dbReference>
<dbReference type="KEGG" id="lrs:PX52LOC_07969"/>
<dbReference type="PANTHER" id="PTHR30441">
    <property type="entry name" value="DUF748 DOMAIN-CONTAINING PROTEIN"/>
    <property type="match status" value="1"/>
</dbReference>
<keyword evidence="3" id="KW-1185">Reference proteome</keyword>
<dbReference type="Proteomes" id="UP000324974">
    <property type="component" value="Chromosome"/>
</dbReference>
<feature type="chain" id="PRO_5023076929" evidence="1">
    <location>
        <begin position="22"/>
        <end position="901"/>
    </location>
</feature>
<dbReference type="OrthoDB" id="228217at2"/>
<name>A0A5C1AN57_9BACT</name>
<dbReference type="InterPro" id="IPR052894">
    <property type="entry name" value="AsmA-related"/>
</dbReference>
<evidence type="ECO:0000313" key="3">
    <source>
        <dbReference type="Proteomes" id="UP000324974"/>
    </source>
</evidence>
<accession>A0A5C1AN57</accession>
<proteinExistence type="predicted"/>
<evidence type="ECO:0000313" key="2">
    <source>
        <dbReference type="EMBL" id="QEL20849.1"/>
    </source>
</evidence>
<evidence type="ECO:0000256" key="1">
    <source>
        <dbReference type="SAM" id="SignalP"/>
    </source>
</evidence>
<organism evidence="2 3">
    <name type="scientific">Limnoglobus roseus</name>
    <dbReference type="NCBI Taxonomy" id="2598579"/>
    <lineage>
        <taxon>Bacteria</taxon>
        <taxon>Pseudomonadati</taxon>
        <taxon>Planctomycetota</taxon>
        <taxon>Planctomycetia</taxon>
        <taxon>Gemmatales</taxon>
        <taxon>Gemmataceae</taxon>
        <taxon>Limnoglobus</taxon>
    </lineage>
</organism>
<dbReference type="RefSeq" id="WP_149115102.1">
    <property type="nucleotide sequence ID" value="NZ_CP042425.1"/>
</dbReference>
<dbReference type="GO" id="GO:0005886">
    <property type="term" value="C:plasma membrane"/>
    <property type="evidence" value="ECO:0007669"/>
    <property type="project" value="TreeGrafter"/>
</dbReference>
<gene>
    <name evidence="2" type="ORF">PX52LOC_07969</name>
</gene>
<reference evidence="3" key="1">
    <citation type="submission" date="2019-08" db="EMBL/GenBank/DDBJ databases">
        <title>Limnoglobus roseus gen. nov., sp. nov., a novel freshwater planctomycete with a giant genome from the family Gemmataceae.</title>
        <authorList>
            <person name="Kulichevskaya I.S."/>
            <person name="Naumoff D.G."/>
            <person name="Miroshnikov K."/>
            <person name="Ivanova A."/>
            <person name="Philippov D.A."/>
            <person name="Hakobyan A."/>
            <person name="Rijpstra I.C."/>
            <person name="Sinninghe Damste J.S."/>
            <person name="Liesack W."/>
            <person name="Dedysh S.N."/>
        </authorList>
    </citation>
    <scope>NUCLEOTIDE SEQUENCE [LARGE SCALE GENOMIC DNA]</scope>
    <source>
        <strain evidence="3">PX52</strain>
    </source>
</reference>
<feature type="signal peptide" evidence="1">
    <location>
        <begin position="1"/>
        <end position="21"/>
    </location>
</feature>
<dbReference type="AlphaFoldDB" id="A0A5C1AN57"/>